<evidence type="ECO:0000256" key="3">
    <source>
        <dbReference type="ARBA" id="ARBA00023288"/>
    </source>
</evidence>
<keyword evidence="2" id="KW-0325">Glycoprotein</keyword>
<name>A0A5C5G629_9BASI</name>
<feature type="domain" description="NodB homology" evidence="4">
    <location>
        <begin position="91"/>
        <end position="194"/>
    </location>
</feature>
<comment type="caution">
    <text evidence="5">The sequence shown here is derived from an EMBL/GenBank/DDBJ whole genome shotgun (WGS) entry which is preliminary data.</text>
</comment>
<dbReference type="GO" id="GO:0098552">
    <property type="term" value="C:side of membrane"/>
    <property type="evidence" value="ECO:0007669"/>
    <property type="project" value="UniProtKB-KW"/>
</dbReference>
<evidence type="ECO:0000313" key="5">
    <source>
        <dbReference type="EMBL" id="TNY24540.1"/>
    </source>
</evidence>
<dbReference type="Proteomes" id="UP000311382">
    <property type="component" value="Unassembled WGS sequence"/>
</dbReference>
<dbReference type="PANTHER" id="PTHR43123">
    <property type="entry name" value="POLYSACCHARIDE DEACETYLASE-RELATED"/>
    <property type="match status" value="1"/>
</dbReference>
<dbReference type="GO" id="GO:0005975">
    <property type="term" value="P:carbohydrate metabolic process"/>
    <property type="evidence" value="ECO:0007669"/>
    <property type="project" value="InterPro"/>
</dbReference>
<reference evidence="5 6" key="1">
    <citation type="submission" date="2019-03" db="EMBL/GenBank/DDBJ databases">
        <title>Rhodosporidium diobovatum UCD-FST 08-225 genome sequencing, assembly, and annotation.</title>
        <authorList>
            <person name="Fakankun I.U."/>
            <person name="Fristensky B."/>
            <person name="Levin D.B."/>
        </authorList>
    </citation>
    <scope>NUCLEOTIDE SEQUENCE [LARGE SCALE GENOMIC DNA]</scope>
    <source>
        <strain evidence="5 6">UCD-FST 08-225</strain>
    </source>
</reference>
<dbReference type="Pfam" id="PF01522">
    <property type="entry name" value="Polysacc_deac_1"/>
    <property type="match status" value="1"/>
</dbReference>
<comment type="subcellular location">
    <subcellularLocation>
        <location evidence="1">Cell membrane</location>
        <topology evidence="1">Lipid-anchor</topology>
        <topology evidence="1">GPI-anchor</topology>
    </subcellularLocation>
</comment>
<dbReference type="InterPro" id="IPR002509">
    <property type="entry name" value="NODB_dom"/>
</dbReference>
<dbReference type="PANTHER" id="PTHR43123:SF1">
    <property type="entry name" value="POLYSACCHARIDE DEACETYLASE-RELATED"/>
    <property type="match status" value="1"/>
</dbReference>
<keyword evidence="2" id="KW-0336">GPI-anchor</keyword>
<evidence type="ECO:0000256" key="2">
    <source>
        <dbReference type="ARBA" id="ARBA00022622"/>
    </source>
</evidence>
<dbReference type="GO" id="GO:0016810">
    <property type="term" value="F:hydrolase activity, acting on carbon-nitrogen (but not peptide) bonds"/>
    <property type="evidence" value="ECO:0007669"/>
    <property type="project" value="InterPro"/>
</dbReference>
<evidence type="ECO:0000259" key="4">
    <source>
        <dbReference type="Pfam" id="PF01522"/>
    </source>
</evidence>
<organism evidence="5 6">
    <name type="scientific">Rhodotorula diobovata</name>
    <dbReference type="NCBI Taxonomy" id="5288"/>
    <lineage>
        <taxon>Eukaryota</taxon>
        <taxon>Fungi</taxon>
        <taxon>Dikarya</taxon>
        <taxon>Basidiomycota</taxon>
        <taxon>Pucciniomycotina</taxon>
        <taxon>Microbotryomycetes</taxon>
        <taxon>Sporidiobolales</taxon>
        <taxon>Sporidiobolaceae</taxon>
        <taxon>Rhodotorula</taxon>
    </lineage>
</organism>
<accession>A0A5C5G629</accession>
<evidence type="ECO:0000256" key="1">
    <source>
        <dbReference type="ARBA" id="ARBA00004609"/>
    </source>
</evidence>
<gene>
    <name evidence="5" type="ORF">DMC30DRAFT_371072</name>
</gene>
<sequence length="353" mass="39922">MPWTCTPQTNTGGYKDCVESEDRDLVGYGLDSPSFTWPDGSVIALAFTLNYEEGAEFTPWNGDTRSNEFLDELYYSRSPVPKRDLVTESGFEYGIRAGLPRLHRLFSEFGWPMTIWACARSFEVTGFWPKLLADEGHEIACHGNRWRGTADLAGPDEEAESVRKSFKRLQAATGRTDVPTAFFTGNGSTYHRHIRARIHKELGVPLQYNSDSYAGDLPYWTPHPLALDGEEDDGLLTVPYSLTLNDHRFVVKGGTGTASARDWFDLLKAEFDVLYDEGLNGHPKLMTIAMHNRILGKPARALALRRFMEYVREKDKVWVATRSQVAQFWKKEFPYEKVGMTAKTRLQSDGVDG</sequence>
<dbReference type="InterPro" id="IPR011330">
    <property type="entry name" value="Glyco_hydro/deAcase_b/a-brl"/>
</dbReference>
<evidence type="ECO:0000313" key="6">
    <source>
        <dbReference type="Proteomes" id="UP000311382"/>
    </source>
</evidence>
<proteinExistence type="predicted"/>
<dbReference type="OrthoDB" id="9970124at2759"/>
<dbReference type="SUPFAM" id="SSF88713">
    <property type="entry name" value="Glycoside hydrolase/deacetylase"/>
    <property type="match status" value="1"/>
</dbReference>
<keyword evidence="6" id="KW-1185">Reference proteome</keyword>
<keyword evidence="3" id="KW-0449">Lipoprotein</keyword>
<keyword evidence="2" id="KW-0472">Membrane</keyword>
<dbReference type="Gene3D" id="3.20.20.370">
    <property type="entry name" value="Glycoside hydrolase/deacetylase"/>
    <property type="match status" value="1"/>
</dbReference>
<protein>
    <recommendedName>
        <fullName evidence="4">NodB homology domain-containing protein</fullName>
    </recommendedName>
</protein>
<dbReference type="STRING" id="5288.A0A5C5G629"/>
<dbReference type="EMBL" id="SOZI01000002">
    <property type="protein sequence ID" value="TNY24540.1"/>
    <property type="molecule type" value="Genomic_DNA"/>
</dbReference>
<dbReference type="GO" id="GO:0005886">
    <property type="term" value="C:plasma membrane"/>
    <property type="evidence" value="ECO:0007669"/>
    <property type="project" value="UniProtKB-SubCell"/>
</dbReference>
<dbReference type="AlphaFoldDB" id="A0A5C5G629"/>